<accession>V4ZET2</accession>
<keyword evidence="1" id="KW-0812">Transmembrane</keyword>
<keyword evidence="1" id="KW-0472">Membrane</keyword>
<feature type="transmembrane region" description="Helical" evidence="1">
    <location>
        <begin position="151"/>
        <end position="173"/>
    </location>
</feature>
<feature type="transmembrane region" description="Helical" evidence="1">
    <location>
        <begin position="179"/>
        <end position="201"/>
    </location>
</feature>
<dbReference type="VEuPathDB" id="ToxoDB:TGVEG_289273"/>
<keyword evidence="1" id="KW-1133">Transmembrane helix</keyword>
<evidence type="ECO:0000313" key="2">
    <source>
        <dbReference type="EMBL" id="ESS33728.1"/>
    </source>
</evidence>
<keyword evidence="3" id="KW-1185">Reference proteome</keyword>
<feature type="transmembrane region" description="Helical" evidence="1">
    <location>
        <begin position="213"/>
        <end position="237"/>
    </location>
</feature>
<organism evidence="2 3">
    <name type="scientific">Toxoplasma gondii (strain ATCC 50861 / VEG)</name>
    <dbReference type="NCBI Taxonomy" id="432359"/>
    <lineage>
        <taxon>Eukaryota</taxon>
        <taxon>Sar</taxon>
        <taxon>Alveolata</taxon>
        <taxon>Apicomplexa</taxon>
        <taxon>Conoidasida</taxon>
        <taxon>Coccidia</taxon>
        <taxon>Eucoccidiorida</taxon>
        <taxon>Eimeriorina</taxon>
        <taxon>Sarcocystidae</taxon>
        <taxon>Toxoplasma</taxon>
    </lineage>
</organism>
<name>V4ZET2_TOXGV</name>
<dbReference type="EMBL" id="AAYL02000088">
    <property type="protein sequence ID" value="ESS33728.1"/>
    <property type="molecule type" value="Genomic_DNA"/>
</dbReference>
<protein>
    <recommendedName>
        <fullName evidence="4">Transmembrane protein</fullName>
    </recommendedName>
</protein>
<proteinExistence type="predicted"/>
<dbReference type="AlphaFoldDB" id="V4ZET2"/>
<sequence>MLFRPLAAAPSSENNKNRSVGVFQMEHRVLPSIPHSPETRRMHSLPSPQVCRHRHHYASLALLKSRHVHRRGRAIRTWQKFSFSILMTSLYGPPSTWMRVPSGCTATLFVVAFENNTRPRQERLMKEVHISSVHWGDDVSLLLSLSNRRRYLSSTLALHLSLFSLTLLSFLLYPSSFLSSLPLSSCISLSRLFVIASLSLSSGSSRLSLSSRLVWVLVELTFFLALGVTSVGCIQSIRTALSSRKTTCVSD</sequence>
<evidence type="ECO:0008006" key="4">
    <source>
        <dbReference type="Google" id="ProtNLM"/>
    </source>
</evidence>
<comment type="caution">
    <text evidence="2">The sequence shown here is derived from an EMBL/GenBank/DDBJ whole genome shotgun (WGS) entry which is preliminary data.</text>
</comment>
<evidence type="ECO:0000256" key="1">
    <source>
        <dbReference type="SAM" id="Phobius"/>
    </source>
</evidence>
<dbReference type="Proteomes" id="UP000002226">
    <property type="component" value="Unassembled WGS sequence"/>
</dbReference>
<gene>
    <name evidence="2" type="ORF">TGVEG_289273</name>
</gene>
<evidence type="ECO:0000313" key="3">
    <source>
        <dbReference type="Proteomes" id="UP000002226"/>
    </source>
</evidence>
<reference evidence="2" key="1">
    <citation type="submission" date="2007-03" db="EMBL/GenBank/DDBJ databases">
        <authorList>
            <person name="Paulsen I."/>
        </authorList>
    </citation>
    <scope>NUCLEOTIDE SEQUENCE</scope>
    <source>
        <strain evidence="2">VEG</strain>
    </source>
</reference>